<dbReference type="SUPFAM" id="SSF50494">
    <property type="entry name" value="Trypsin-like serine proteases"/>
    <property type="match status" value="1"/>
</dbReference>
<keyword evidence="9" id="KW-1185">Reference proteome</keyword>
<evidence type="ECO:0000256" key="2">
    <source>
        <dbReference type="ARBA" id="ARBA00022729"/>
    </source>
</evidence>
<comment type="caution">
    <text evidence="8">The sequence shown here is derived from an EMBL/GenBank/DDBJ whole genome shotgun (WGS) entry which is preliminary data.</text>
</comment>
<dbReference type="CDD" id="cd10839">
    <property type="entry name" value="cpPDZ1_DegP-like"/>
    <property type="match status" value="1"/>
</dbReference>
<evidence type="ECO:0000313" key="9">
    <source>
        <dbReference type="Proteomes" id="UP001595799"/>
    </source>
</evidence>
<feature type="domain" description="PDZ" evidence="7">
    <location>
        <begin position="400"/>
        <end position="489"/>
    </location>
</feature>
<keyword evidence="5" id="KW-0720">Serine protease</keyword>
<dbReference type="InterPro" id="IPR001478">
    <property type="entry name" value="PDZ"/>
</dbReference>
<organism evidence="8 9">
    <name type="scientific">Fodinicurvata halophila</name>
    <dbReference type="NCBI Taxonomy" id="1419723"/>
    <lineage>
        <taxon>Bacteria</taxon>
        <taxon>Pseudomonadati</taxon>
        <taxon>Pseudomonadota</taxon>
        <taxon>Alphaproteobacteria</taxon>
        <taxon>Rhodospirillales</taxon>
        <taxon>Rhodovibrionaceae</taxon>
        <taxon>Fodinicurvata</taxon>
    </lineage>
</organism>
<evidence type="ECO:0000256" key="6">
    <source>
        <dbReference type="SAM" id="MobiDB-lite"/>
    </source>
</evidence>
<evidence type="ECO:0000256" key="4">
    <source>
        <dbReference type="ARBA" id="ARBA00022801"/>
    </source>
</evidence>
<keyword evidence="1" id="KW-0645">Protease</keyword>
<feature type="domain" description="PDZ" evidence="7">
    <location>
        <begin position="271"/>
        <end position="367"/>
    </location>
</feature>
<dbReference type="InterPro" id="IPR009003">
    <property type="entry name" value="Peptidase_S1_PA"/>
</dbReference>
<dbReference type="InterPro" id="IPR051201">
    <property type="entry name" value="Chloro_Bact_Ser_Proteases"/>
</dbReference>
<reference evidence="9" key="1">
    <citation type="journal article" date="2019" name="Int. J. Syst. Evol. Microbiol.">
        <title>The Global Catalogue of Microorganisms (GCM) 10K type strain sequencing project: providing services to taxonomists for standard genome sequencing and annotation.</title>
        <authorList>
            <consortium name="The Broad Institute Genomics Platform"/>
            <consortium name="The Broad Institute Genome Sequencing Center for Infectious Disease"/>
            <person name="Wu L."/>
            <person name="Ma J."/>
        </authorList>
    </citation>
    <scope>NUCLEOTIDE SEQUENCE [LARGE SCALE GENOMIC DNA]</scope>
    <source>
        <strain evidence="9">CECT 8472</strain>
    </source>
</reference>
<dbReference type="Pfam" id="PF00595">
    <property type="entry name" value="PDZ"/>
    <property type="match status" value="1"/>
</dbReference>
<keyword evidence="2" id="KW-0732">Signal</keyword>
<dbReference type="PRINTS" id="PR00834">
    <property type="entry name" value="PROTEASES2C"/>
</dbReference>
<name>A0ABV8UI58_9PROT</name>
<dbReference type="SUPFAM" id="SSF50156">
    <property type="entry name" value="PDZ domain-like"/>
    <property type="match status" value="2"/>
</dbReference>
<dbReference type="InterPro" id="IPR011782">
    <property type="entry name" value="Pept_S1C_Do"/>
</dbReference>
<gene>
    <name evidence="8" type="ORF">ACFOW6_01345</name>
</gene>
<feature type="region of interest" description="Disordered" evidence="6">
    <location>
        <begin position="378"/>
        <end position="403"/>
    </location>
</feature>
<dbReference type="Pfam" id="PF13365">
    <property type="entry name" value="Trypsin_2"/>
    <property type="match status" value="1"/>
</dbReference>
<dbReference type="PANTHER" id="PTHR43343:SF3">
    <property type="entry name" value="PROTEASE DO-LIKE 8, CHLOROPLASTIC"/>
    <property type="match status" value="1"/>
</dbReference>
<evidence type="ECO:0000256" key="3">
    <source>
        <dbReference type="ARBA" id="ARBA00022737"/>
    </source>
</evidence>
<dbReference type="PROSITE" id="PS50106">
    <property type="entry name" value="PDZ"/>
    <property type="match status" value="2"/>
</dbReference>
<dbReference type="RefSeq" id="WP_382420371.1">
    <property type="nucleotide sequence ID" value="NZ_JBHSCW010000001.1"/>
</dbReference>
<dbReference type="PANTHER" id="PTHR43343">
    <property type="entry name" value="PEPTIDASE S12"/>
    <property type="match status" value="1"/>
</dbReference>
<dbReference type="Gene3D" id="2.30.42.10">
    <property type="match status" value="2"/>
</dbReference>
<dbReference type="Proteomes" id="UP001595799">
    <property type="component" value="Unassembled WGS sequence"/>
</dbReference>
<dbReference type="InterPro" id="IPR001940">
    <property type="entry name" value="Peptidase_S1C"/>
</dbReference>
<evidence type="ECO:0000256" key="1">
    <source>
        <dbReference type="ARBA" id="ARBA00022670"/>
    </source>
</evidence>
<keyword evidence="3" id="KW-0677">Repeat</keyword>
<keyword evidence="4" id="KW-0378">Hydrolase</keyword>
<proteinExistence type="predicted"/>
<accession>A0ABV8UI58</accession>
<dbReference type="NCBIfam" id="TIGR02037">
    <property type="entry name" value="degP_htrA_DO"/>
    <property type="match status" value="1"/>
</dbReference>
<dbReference type="InterPro" id="IPR036034">
    <property type="entry name" value="PDZ_sf"/>
</dbReference>
<dbReference type="Pfam" id="PF13180">
    <property type="entry name" value="PDZ_2"/>
    <property type="match status" value="1"/>
</dbReference>
<dbReference type="EMBL" id="JBHSCW010000001">
    <property type="protein sequence ID" value="MFC4350179.1"/>
    <property type="molecule type" value="Genomic_DNA"/>
</dbReference>
<evidence type="ECO:0000313" key="8">
    <source>
        <dbReference type="EMBL" id="MFC4350179.1"/>
    </source>
</evidence>
<dbReference type="Gene3D" id="2.40.10.120">
    <property type="match status" value="1"/>
</dbReference>
<evidence type="ECO:0000256" key="5">
    <source>
        <dbReference type="ARBA" id="ARBA00022825"/>
    </source>
</evidence>
<sequence>MFERTLDVAAQAPGEKHAIGGWRPLAMLQALAVLVIAMTLGASAQARSAPESFADLADELLPTVVNISTSQVIEDNGRIDNFEELFREFFEERGEPNGAPDFPRQRRTSSLGSGFIIDSEGYIVTNNHVVANADEITVRLHDNTTLEAEIVGTDDKTDLALLKVETDRELPAAQWGDSDEARVGEWILAIGNPYGLGGSVTAGIISARQRDINAGPYDDFLQTDASINRGNSGGPTFDMEGRVIGVNTAIFSPSGGSVGIGFAIPSAMARNVIASLKEHGEVRRGWLGVQIQTVTDELAEGLRLPEAEGALVASLFEGGPAAEGGIEQGDVILEFDGREVTDMRSLPRMVAETRVGKEVEVVVWRGGERQTVEVTLGEMDEDAMSGPSGEEDRGEAPEPESGALEDLGLELGSLTEERRNNYGLAEDVDGVLVTDVDPTGLAADSGLQPGDVIAEVDQEPVTRPAEIEESVAAARREGYRVITLLILREGDFLWVALPLGDG</sequence>
<evidence type="ECO:0000259" key="7">
    <source>
        <dbReference type="PROSITE" id="PS50106"/>
    </source>
</evidence>
<dbReference type="SMART" id="SM00228">
    <property type="entry name" value="PDZ"/>
    <property type="match status" value="2"/>
</dbReference>
<protein>
    <submittedName>
        <fullName evidence="8">DegQ family serine endoprotease</fullName>
    </submittedName>
</protein>